<dbReference type="EC" id="2.1.1.192" evidence="13"/>
<proteinExistence type="inferred from homology"/>
<dbReference type="NCBIfam" id="TIGR00048">
    <property type="entry name" value="rRNA_mod_RlmN"/>
    <property type="match status" value="1"/>
</dbReference>
<organism evidence="15 16">
    <name type="scientific">Evansella alkalicola</name>
    <dbReference type="NCBI Taxonomy" id="745819"/>
    <lineage>
        <taxon>Bacteria</taxon>
        <taxon>Bacillati</taxon>
        <taxon>Bacillota</taxon>
        <taxon>Bacilli</taxon>
        <taxon>Bacillales</taxon>
        <taxon>Bacillaceae</taxon>
        <taxon>Evansella</taxon>
    </lineage>
</organism>
<keyword evidence="16" id="KW-1185">Reference proteome</keyword>
<comment type="caution">
    <text evidence="13">Lacks conserved residue(s) required for the propagation of feature annotation.</text>
</comment>
<dbReference type="PROSITE" id="PS51918">
    <property type="entry name" value="RADICAL_SAM"/>
    <property type="match status" value="1"/>
</dbReference>
<feature type="active site" description="S-methylcysteine intermediate" evidence="13">
    <location>
        <position position="348"/>
    </location>
</feature>
<dbReference type="InterPro" id="IPR048641">
    <property type="entry name" value="RlmN_N"/>
</dbReference>
<evidence type="ECO:0000313" key="15">
    <source>
        <dbReference type="EMBL" id="MBU9720399.1"/>
    </source>
</evidence>
<dbReference type="SUPFAM" id="SSF102114">
    <property type="entry name" value="Radical SAM enzymes"/>
    <property type="match status" value="1"/>
</dbReference>
<feature type="binding site" evidence="13">
    <location>
        <position position="206"/>
    </location>
    <ligand>
        <name>S-adenosyl-L-methionine</name>
        <dbReference type="ChEBI" id="CHEBI:59789"/>
    </ligand>
</feature>
<dbReference type="Gene3D" id="1.10.150.530">
    <property type="match status" value="1"/>
</dbReference>
<name>A0ABS6JPB0_9BACI</name>
<keyword evidence="12 13" id="KW-1015">Disulfide bond</keyword>
<evidence type="ECO:0000256" key="3">
    <source>
        <dbReference type="ARBA" id="ARBA00022490"/>
    </source>
</evidence>
<feature type="binding site" evidence="13">
    <location>
        <begin position="174"/>
        <end position="175"/>
    </location>
    <ligand>
        <name>S-adenosyl-L-methionine</name>
        <dbReference type="ChEBI" id="CHEBI:59789"/>
    </ligand>
</feature>
<comment type="cofactor">
    <cofactor evidence="13">
        <name>[4Fe-4S] cluster</name>
        <dbReference type="ChEBI" id="CHEBI:49883"/>
    </cofactor>
    <text evidence="13">Binds 1 [4Fe-4S] cluster. The cluster is coordinated with 3 cysteines and an exchangeable S-adenosyl-L-methionine.</text>
</comment>
<dbReference type="InterPro" id="IPR040072">
    <property type="entry name" value="Methyltransferase_A"/>
</dbReference>
<dbReference type="GO" id="GO:0032259">
    <property type="term" value="P:methylation"/>
    <property type="evidence" value="ECO:0007669"/>
    <property type="project" value="UniProtKB-KW"/>
</dbReference>
<evidence type="ECO:0000256" key="12">
    <source>
        <dbReference type="ARBA" id="ARBA00023157"/>
    </source>
</evidence>
<evidence type="ECO:0000256" key="7">
    <source>
        <dbReference type="ARBA" id="ARBA00022691"/>
    </source>
</evidence>
<dbReference type="InterPro" id="IPR006638">
    <property type="entry name" value="Elp3/MiaA/NifB-like_rSAM"/>
</dbReference>
<comment type="catalytic activity">
    <reaction evidence="13">
        <text>adenosine(37) in tRNA + 2 reduced [2Fe-2S]-[ferredoxin] + 2 S-adenosyl-L-methionine = 2-methyladenosine(37) in tRNA + 5'-deoxyadenosine + L-methionine + 2 oxidized [2Fe-2S]-[ferredoxin] + S-adenosyl-L-homocysteine</text>
        <dbReference type="Rhea" id="RHEA:43332"/>
        <dbReference type="Rhea" id="RHEA-COMP:10000"/>
        <dbReference type="Rhea" id="RHEA-COMP:10001"/>
        <dbReference type="Rhea" id="RHEA-COMP:10162"/>
        <dbReference type="Rhea" id="RHEA-COMP:10485"/>
        <dbReference type="ChEBI" id="CHEBI:17319"/>
        <dbReference type="ChEBI" id="CHEBI:33737"/>
        <dbReference type="ChEBI" id="CHEBI:33738"/>
        <dbReference type="ChEBI" id="CHEBI:57844"/>
        <dbReference type="ChEBI" id="CHEBI:57856"/>
        <dbReference type="ChEBI" id="CHEBI:59789"/>
        <dbReference type="ChEBI" id="CHEBI:74411"/>
        <dbReference type="ChEBI" id="CHEBI:74497"/>
        <dbReference type="EC" id="2.1.1.192"/>
    </reaction>
</comment>
<dbReference type="InterPro" id="IPR058240">
    <property type="entry name" value="rSAM_sf"/>
</dbReference>
<dbReference type="EMBL" id="JAHQCR010000017">
    <property type="protein sequence ID" value="MBU9720399.1"/>
    <property type="molecule type" value="Genomic_DNA"/>
</dbReference>
<keyword evidence="4 13" id="KW-0698">rRNA processing</keyword>
<protein>
    <recommendedName>
        <fullName evidence="13">Probable dual-specificity RNA methyltransferase RlmN</fullName>
        <ecNumber evidence="13">2.1.1.192</ecNumber>
    </recommendedName>
    <alternativeName>
        <fullName evidence="13">23S rRNA (adenine(2503)-C(2))-methyltransferase</fullName>
    </alternativeName>
    <alternativeName>
        <fullName evidence="13">23S rRNA m2A2503 methyltransferase</fullName>
    </alternativeName>
    <alternativeName>
        <fullName evidence="13">Ribosomal RNA large subunit methyltransferase N</fullName>
    </alternativeName>
    <alternativeName>
        <fullName evidence="13">tRNA (adenine(37)-C(2))-methyltransferase</fullName>
    </alternativeName>
    <alternativeName>
        <fullName evidence="13">tRNA m2A37 methyltransferase</fullName>
    </alternativeName>
</protein>
<evidence type="ECO:0000256" key="10">
    <source>
        <dbReference type="ARBA" id="ARBA00023004"/>
    </source>
</evidence>
<keyword evidence="10 13" id="KW-0408">Iron</keyword>
<evidence type="ECO:0000256" key="5">
    <source>
        <dbReference type="ARBA" id="ARBA00022603"/>
    </source>
</evidence>
<dbReference type="PIRSF" id="PIRSF006004">
    <property type="entry name" value="CHP00048"/>
    <property type="match status" value="1"/>
</dbReference>
<feature type="binding site" evidence="13">
    <location>
        <position position="128"/>
    </location>
    <ligand>
        <name>[4Fe-4S] cluster</name>
        <dbReference type="ChEBI" id="CHEBI:49883"/>
        <note>4Fe-4S-S-AdoMet</note>
    </ligand>
</feature>
<keyword evidence="3 13" id="KW-0963">Cytoplasm</keyword>
<dbReference type="SFLD" id="SFLDF00275">
    <property type="entry name" value="adenosine_C2_methyltransferase"/>
    <property type="match status" value="1"/>
</dbReference>
<evidence type="ECO:0000256" key="13">
    <source>
        <dbReference type="HAMAP-Rule" id="MF_01849"/>
    </source>
</evidence>
<dbReference type="Gene3D" id="3.20.20.70">
    <property type="entry name" value="Aldolase class I"/>
    <property type="match status" value="1"/>
</dbReference>
<dbReference type="GO" id="GO:0008168">
    <property type="term" value="F:methyltransferase activity"/>
    <property type="evidence" value="ECO:0007669"/>
    <property type="project" value="UniProtKB-KW"/>
</dbReference>
<feature type="binding site" evidence="13">
    <location>
        <position position="124"/>
    </location>
    <ligand>
        <name>[4Fe-4S] cluster</name>
        <dbReference type="ChEBI" id="CHEBI:49883"/>
        <note>4Fe-4S-S-AdoMet</note>
    </ligand>
</feature>
<dbReference type="InterPro" id="IPR027492">
    <property type="entry name" value="RNA_MTrfase_RlmN"/>
</dbReference>
<sequence>MLELEGKAETNEEVKPSLYSLTFDELSNWLKENGEPVFRAKQIYDWLYVKRVSTFEKMTNLSKDLREKLSNQYSLTTLKTITSQTSKDGTIKFLFELRDGYSIETVVMRHDYGNSVCVTTQVGCRLGCTFCASTLGGLKRNLEAGEIVAQVLQAQKFLDDEGARVDSIVVMGIGEPFDNYDELMRFLRTVNHDNGLNIGARHITVSTSGVVPKIYQFAEEQLQINFAISLHAADTETRSRLMPINRAYPVDKLMKSIRYYVEKTGRRITFEYGLFGGVNDTVEDAEKLADLIKGLKCHVNLIPVNDVLERDYVRTPVDQIFEFERTLKNRGINVTIRREQGHDIDAACGQLRAKERKEETRG</sequence>
<dbReference type="PANTHER" id="PTHR30544">
    <property type="entry name" value="23S RRNA METHYLTRANSFERASE"/>
    <property type="match status" value="1"/>
</dbReference>
<dbReference type="SFLD" id="SFLDS00029">
    <property type="entry name" value="Radical_SAM"/>
    <property type="match status" value="1"/>
</dbReference>
<comment type="similarity">
    <text evidence="13">Belongs to the radical SAM superfamily. RlmN family.</text>
</comment>
<keyword evidence="6 13" id="KW-0808">Transferase</keyword>
<dbReference type="CDD" id="cd01335">
    <property type="entry name" value="Radical_SAM"/>
    <property type="match status" value="1"/>
</dbReference>
<comment type="function">
    <text evidence="13">Specifically methylates position 2 of adenine 2503 in 23S rRNA and position 2 of adenine 37 in tRNAs.</text>
</comment>
<keyword evidence="11 13" id="KW-0411">Iron-sulfur</keyword>
<dbReference type="HAMAP" id="MF_01849">
    <property type="entry name" value="RNA_methyltr_RlmN"/>
    <property type="match status" value="1"/>
</dbReference>
<dbReference type="PANTHER" id="PTHR30544:SF5">
    <property type="entry name" value="RADICAL SAM CORE DOMAIN-CONTAINING PROTEIN"/>
    <property type="match status" value="1"/>
</dbReference>
<keyword evidence="5 13" id="KW-0489">Methyltransferase</keyword>
<accession>A0ABS6JPB0</accession>
<feature type="binding site" evidence="13">
    <location>
        <position position="131"/>
    </location>
    <ligand>
        <name>[4Fe-4S] cluster</name>
        <dbReference type="ChEBI" id="CHEBI:49883"/>
        <note>4Fe-4S-S-AdoMet</note>
    </ligand>
</feature>
<feature type="domain" description="Radical SAM core" evidence="14">
    <location>
        <begin position="110"/>
        <end position="343"/>
    </location>
</feature>
<evidence type="ECO:0000259" key="14">
    <source>
        <dbReference type="PROSITE" id="PS51918"/>
    </source>
</evidence>
<dbReference type="Pfam" id="PF21016">
    <property type="entry name" value="RlmN_N"/>
    <property type="match status" value="1"/>
</dbReference>
<dbReference type="Pfam" id="PF04055">
    <property type="entry name" value="Radical_SAM"/>
    <property type="match status" value="1"/>
</dbReference>
<feature type="active site" description="Proton acceptor" evidence="13">
    <location>
        <position position="104"/>
    </location>
</feature>
<evidence type="ECO:0000256" key="11">
    <source>
        <dbReference type="ARBA" id="ARBA00023014"/>
    </source>
</evidence>
<keyword evidence="7 13" id="KW-0949">S-adenosyl-L-methionine</keyword>
<comment type="catalytic activity">
    <reaction evidence="13">
        <text>adenosine(2503) in 23S rRNA + 2 reduced [2Fe-2S]-[ferredoxin] + 2 S-adenosyl-L-methionine = 2-methyladenosine(2503) in 23S rRNA + 5'-deoxyadenosine + L-methionine + 2 oxidized [2Fe-2S]-[ferredoxin] + S-adenosyl-L-homocysteine</text>
        <dbReference type="Rhea" id="RHEA:42916"/>
        <dbReference type="Rhea" id="RHEA-COMP:10000"/>
        <dbReference type="Rhea" id="RHEA-COMP:10001"/>
        <dbReference type="Rhea" id="RHEA-COMP:10152"/>
        <dbReference type="Rhea" id="RHEA-COMP:10282"/>
        <dbReference type="ChEBI" id="CHEBI:17319"/>
        <dbReference type="ChEBI" id="CHEBI:33737"/>
        <dbReference type="ChEBI" id="CHEBI:33738"/>
        <dbReference type="ChEBI" id="CHEBI:57844"/>
        <dbReference type="ChEBI" id="CHEBI:57856"/>
        <dbReference type="ChEBI" id="CHEBI:59789"/>
        <dbReference type="ChEBI" id="CHEBI:74411"/>
        <dbReference type="ChEBI" id="CHEBI:74497"/>
        <dbReference type="EC" id="2.1.1.192"/>
    </reaction>
</comment>
<feature type="binding site" evidence="13">
    <location>
        <begin position="229"/>
        <end position="231"/>
    </location>
    <ligand>
        <name>S-adenosyl-L-methionine</name>
        <dbReference type="ChEBI" id="CHEBI:59789"/>
    </ligand>
</feature>
<keyword evidence="8 13" id="KW-0819">tRNA processing</keyword>
<evidence type="ECO:0000256" key="4">
    <source>
        <dbReference type="ARBA" id="ARBA00022552"/>
    </source>
</evidence>
<dbReference type="InterPro" id="IPR004383">
    <property type="entry name" value="rRNA_lsu_MTrfase_RlmN/Cfr"/>
</dbReference>
<gene>
    <name evidence="13 15" type="primary">rlmN</name>
    <name evidence="15" type="ORF">KS407_02955</name>
</gene>
<comment type="miscellaneous">
    <text evidence="13">Reaction proceeds by a ping-pong mechanism involving intermediate methylation of a conserved cysteine residue.</text>
</comment>
<dbReference type="Proteomes" id="UP000790580">
    <property type="component" value="Unassembled WGS sequence"/>
</dbReference>
<keyword evidence="9 13" id="KW-0479">Metal-binding</keyword>
<reference evidence="15 16" key="1">
    <citation type="submission" date="2021-06" db="EMBL/GenBank/DDBJ databases">
        <title>Bacillus sp. RD4P76, an endophyte from a halophyte.</title>
        <authorList>
            <person name="Sun J.-Q."/>
        </authorList>
    </citation>
    <scope>NUCLEOTIDE SEQUENCE [LARGE SCALE GENOMIC DNA]</scope>
    <source>
        <strain evidence="15 16">JCM 17098</strain>
    </source>
</reference>
<evidence type="ECO:0000313" key="16">
    <source>
        <dbReference type="Proteomes" id="UP000790580"/>
    </source>
</evidence>
<evidence type="ECO:0000256" key="2">
    <source>
        <dbReference type="ARBA" id="ARBA00022485"/>
    </source>
</evidence>
<comment type="subcellular location">
    <subcellularLocation>
        <location evidence="1 13">Cytoplasm</location>
    </subcellularLocation>
</comment>
<comment type="caution">
    <text evidence="15">The sequence shown here is derived from an EMBL/GenBank/DDBJ whole genome shotgun (WGS) entry which is preliminary data.</text>
</comment>
<dbReference type="InterPro" id="IPR013785">
    <property type="entry name" value="Aldolase_TIM"/>
</dbReference>
<dbReference type="InterPro" id="IPR007197">
    <property type="entry name" value="rSAM"/>
</dbReference>
<dbReference type="SFLD" id="SFLDG01062">
    <property type="entry name" value="methyltransferase_(Class_A)"/>
    <property type="match status" value="1"/>
</dbReference>
<keyword evidence="2 13" id="KW-0004">4Fe-4S</keyword>
<dbReference type="SMART" id="SM00729">
    <property type="entry name" value="Elp3"/>
    <property type="match status" value="1"/>
</dbReference>
<feature type="binding site" evidence="13">
    <location>
        <position position="305"/>
    </location>
    <ligand>
        <name>S-adenosyl-L-methionine</name>
        <dbReference type="ChEBI" id="CHEBI:59789"/>
    </ligand>
</feature>
<evidence type="ECO:0000256" key="1">
    <source>
        <dbReference type="ARBA" id="ARBA00004496"/>
    </source>
</evidence>
<evidence type="ECO:0000256" key="6">
    <source>
        <dbReference type="ARBA" id="ARBA00022679"/>
    </source>
</evidence>
<evidence type="ECO:0000256" key="9">
    <source>
        <dbReference type="ARBA" id="ARBA00022723"/>
    </source>
</evidence>
<evidence type="ECO:0000256" key="8">
    <source>
        <dbReference type="ARBA" id="ARBA00022694"/>
    </source>
</evidence>